<evidence type="ECO:0000313" key="2">
    <source>
        <dbReference type="Proteomes" id="UP000253324"/>
    </source>
</evidence>
<sequence length="67" mass="7751">MDGSSVHTRKKRVIVADTETTGLLPYDRIGTLAGELQSQSLYLYFLINFGARRHSFRFEKRWVDSSQ</sequence>
<gene>
    <name evidence="1" type="ORF">C7476_12341</name>
</gene>
<keyword evidence="2" id="KW-1185">Reference proteome</keyword>
<protein>
    <submittedName>
        <fullName evidence="1">Uncharacterized protein</fullName>
    </submittedName>
</protein>
<proteinExistence type="predicted"/>
<evidence type="ECO:0000313" key="1">
    <source>
        <dbReference type="EMBL" id="RCW78612.1"/>
    </source>
</evidence>
<dbReference type="Proteomes" id="UP000253324">
    <property type="component" value="Unassembled WGS sequence"/>
</dbReference>
<reference evidence="1 2" key="1">
    <citation type="submission" date="2018-07" db="EMBL/GenBank/DDBJ databases">
        <title>Genomic Encyclopedia of Type Strains, Phase III (KMG-III): the genomes of soil and plant-associated and newly described type strains.</title>
        <authorList>
            <person name="Whitman W."/>
        </authorList>
    </citation>
    <scope>NUCLEOTIDE SEQUENCE [LARGE SCALE GENOMIC DNA]</scope>
    <source>
        <strain evidence="1 2">31-25a</strain>
    </source>
</reference>
<organism evidence="1 2">
    <name type="scientific">Phyllobacterium bourgognense</name>
    <dbReference type="NCBI Taxonomy" id="314236"/>
    <lineage>
        <taxon>Bacteria</taxon>
        <taxon>Pseudomonadati</taxon>
        <taxon>Pseudomonadota</taxon>
        <taxon>Alphaproteobacteria</taxon>
        <taxon>Hyphomicrobiales</taxon>
        <taxon>Phyllobacteriaceae</taxon>
        <taxon>Phyllobacterium</taxon>
    </lineage>
</organism>
<dbReference type="EMBL" id="QPJM01000023">
    <property type="protein sequence ID" value="RCW78612.1"/>
    <property type="molecule type" value="Genomic_DNA"/>
</dbReference>
<dbReference type="AlphaFoldDB" id="A0A368YEI0"/>
<accession>A0A368YEI0</accession>
<comment type="caution">
    <text evidence="1">The sequence shown here is derived from an EMBL/GenBank/DDBJ whole genome shotgun (WGS) entry which is preliminary data.</text>
</comment>
<name>A0A368YEI0_9HYPH</name>